<evidence type="ECO:0000256" key="3">
    <source>
        <dbReference type="ARBA" id="ARBA00018266"/>
    </source>
</evidence>
<dbReference type="InterPro" id="IPR016192">
    <property type="entry name" value="APOBEC/CMP_deaminase_Zn-bd"/>
</dbReference>
<dbReference type="PROSITE" id="PS00903">
    <property type="entry name" value="CYT_DCMP_DEAMINASES_1"/>
    <property type="match status" value="1"/>
</dbReference>
<dbReference type="NCBIfam" id="NF004064">
    <property type="entry name" value="PRK05578.1"/>
    <property type="match status" value="1"/>
</dbReference>
<protein>
    <recommendedName>
        <fullName evidence="3 8">Cytidine deaminase</fullName>
        <ecNumber evidence="8">3.5.4.5</ecNumber>
    </recommendedName>
    <alternativeName>
        <fullName evidence="8">Cytidine aminohydrolase</fullName>
    </alternativeName>
</protein>
<proteinExistence type="inferred from homology"/>
<keyword evidence="4 8" id="KW-0479">Metal-binding</keyword>
<dbReference type="Pfam" id="PF00383">
    <property type="entry name" value="dCMP_cyt_deam_1"/>
    <property type="match status" value="1"/>
</dbReference>
<dbReference type="EMBL" id="JBHSUS010000001">
    <property type="protein sequence ID" value="MFC6440101.1"/>
    <property type="molecule type" value="Genomic_DNA"/>
</dbReference>
<dbReference type="Proteomes" id="UP001596364">
    <property type="component" value="Unassembled WGS sequence"/>
</dbReference>
<evidence type="ECO:0000313" key="10">
    <source>
        <dbReference type="EMBL" id="MFC6440101.1"/>
    </source>
</evidence>
<evidence type="ECO:0000256" key="2">
    <source>
        <dbReference type="ARBA" id="ARBA00006576"/>
    </source>
</evidence>
<dbReference type="CDD" id="cd01283">
    <property type="entry name" value="cytidine_deaminase"/>
    <property type="match status" value="1"/>
</dbReference>
<evidence type="ECO:0000256" key="5">
    <source>
        <dbReference type="ARBA" id="ARBA00022801"/>
    </source>
</evidence>
<keyword evidence="6 8" id="KW-0862">Zinc</keyword>
<comment type="function">
    <text evidence="8">This enzyme scavenges exogenous and endogenous cytidine and 2'-deoxycytidine for UMP synthesis.</text>
</comment>
<comment type="catalytic activity">
    <reaction evidence="7 8">
        <text>2'-deoxycytidine + H2O + H(+) = 2'-deoxyuridine + NH4(+)</text>
        <dbReference type="Rhea" id="RHEA:13433"/>
        <dbReference type="ChEBI" id="CHEBI:15377"/>
        <dbReference type="ChEBI" id="CHEBI:15378"/>
        <dbReference type="ChEBI" id="CHEBI:15698"/>
        <dbReference type="ChEBI" id="CHEBI:16450"/>
        <dbReference type="ChEBI" id="CHEBI:28938"/>
        <dbReference type="EC" id="3.5.4.5"/>
    </reaction>
</comment>
<dbReference type="NCBIfam" id="TIGR01354">
    <property type="entry name" value="cyt_deam_tetra"/>
    <property type="match status" value="1"/>
</dbReference>
<comment type="similarity">
    <text evidence="2 8">Belongs to the cytidine and deoxycytidylate deaminase family.</text>
</comment>
<dbReference type="EC" id="3.5.4.5" evidence="8"/>
<comment type="cofactor">
    <cofactor evidence="1 8">
        <name>Zn(2+)</name>
        <dbReference type="ChEBI" id="CHEBI:29105"/>
    </cofactor>
</comment>
<name>A0ABW1XIQ6_9ALTE</name>
<evidence type="ECO:0000313" key="11">
    <source>
        <dbReference type="Proteomes" id="UP001596364"/>
    </source>
</evidence>
<evidence type="ECO:0000256" key="4">
    <source>
        <dbReference type="ARBA" id="ARBA00022723"/>
    </source>
</evidence>
<evidence type="ECO:0000256" key="7">
    <source>
        <dbReference type="ARBA" id="ARBA00049252"/>
    </source>
</evidence>
<sequence length="131" mass="14439">MTKHEIIQKLKATLQHSYSTYSNVQVAAAIEYELDGKSVFEFGVNVENASYGLTNCAERTAIYAAVTKGMRGIKRVYIISNLAEPIMPCGACRQVLMEFSQADTPVTCFSADGERDIALTMGELLPHHFSL</sequence>
<comment type="catalytic activity">
    <reaction evidence="8">
        <text>cytidine + H2O + H(+) = uridine + NH4(+)</text>
        <dbReference type="Rhea" id="RHEA:16069"/>
        <dbReference type="ChEBI" id="CHEBI:15377"/>
        <dbReference type="ChEBI" id="CHEBI:15378"/>
        <dbReference type="ChEBI" id="CHEBI:16704"/>
        <dbReference type="ChEBI" id="CHEBI:17562"/>
        <dbReference type="ChEBI" id="CHEBI:28938"/>
        <dbReference type="EC" id="3.5.4.5"/>
    </reaction>
</comment>
<comment type="caution">
    <text evidence="10">The sequence shown here is derived from an EMBL/GenBank/DDBJ whole genome shotgun (WGS) entry which is preliminary data.</text>
</comment>
<evidence type="ECO:0000259" key="9">
    <source>
        <dbReference type="PROSITE" id="PS51747"/>
    </source>
</evidence>
<organism evidence="10 11">
    <name type="scientific">Pseudobowmanella zhangzhouensis</name>
    <dbReference type="NCBI Taxonomy" id="1537679"/>
    <lineage>
        <taxon>Bacteria</taxon>
        <taxon>Pseudomonadati</taxon>
        <taxon>Pseudomonadota</taxon>
        <taxon>Gammaproteobacteria</taxon>
        <taxon>Alteromonadales</taxon>
        <taxon>Alteromonadaceae</taxon>
    </lineage>
</organism>
<keyword evidence="11" id="KW-1185">Reference proteome</keyword>
<dbReference type="GO" id="GO:0004126">
    <property type="term" value="F:cytidine deaminase activity"/>
    <property type="evidence" value="ECO:0007669"/>
    <property type="project" value="UniProtKB-EC"/>
</dbReference>
<dbReference type="PANTHER" id="PTHR11644">
    <property type="entry name" value="CYTIDINE DEAMINASE"/>
    <property type="match status" value="1"/>
</dbReference>
<reference evidence="11" key="1">
    <citation type="journal article" date="2019" name="Int. J. Syst. Evol. Microbiol.">
        <title>The Global Catalogue of Microorganisms (GCM) 10K type strain sequencing project: providing services to taxonomists for standard genome sequencing and annotation.</title>
        <authorList>
            <consortium name="The Broad Institute Genomics Platform"/>
            <consortium name="The Broad Institute Genome Sequencing Center for Infectious Disease"/>
            <person name="Wu L."/>
            <person name="Ma J."/>
        </authorList>
    </citation>
    <scope>NUCLEOTIDE SEQUENCE [LARGE SCALE GENOMIC DNA]</scope>
    <source>
        <strain evidence="11">CGMCC 1.16031</strain>
    </source>
</reference>
<feature type="domain" description="CMP/dCMP-type deaminase" evidence="9">
    <location>
        <begin position="1"/>
        <end position="131"/>
    </location>
</feature>
<evidence type="ECO:0000256" key="6">
    <source>
        <dbReference type="ARBA" id="ARBA00022833"/>
    </source>
</evidence>
<dbReference type="PANTHER" id="PTHR11644:SF2">
    <property type="entry name" value="CYTIDINE DEAMINASE"/>
    <property type="match status" value="1"/>
</dbReference>
<accession>A0ABW1XIQ6</accession>
<dbReference type="InterPro" id="IPR050202">
    <property type="entry name" value="Cyt/Deoxycyt_deaminase"/>
</dbReference>
<gene>
    <name evidence="10" type="primary">cdd</name>
    <name evidence="10" type="ORF">ACFP85_08080</name>
</gene>
<evidence type="ECO:0000256" key="8">
    <source>
        <dbReference type="RuleBase" id="RU364006"/>
    </source>
</evidence>
<dbReference type="InterPro" id="IPR006262">
    <property type="entry name" value="Cyt_deam_tetra"/>
</dbReference>
<dbReference type="InterPro" id="IPR002125">
    <property type="entry name" value="CMP_dCMP_dom"/>
</dbReference>
<evidence type="ECO:0000256" key="1">
    <source>
        <dbReference type="ARBA" id="ARBA00001947"/>
    </source>
</evidence>
<dbReference type="RefSeq" id="WP_217350798.1">
    <property type="nucleotide sequence ID" value="NZ_JBHSUS010000001.1"/>
</dbReference>
<keyword evidence="5 8" id="KW-0378">Hydrolase</keyword>
<dbReference type="PROSITE" id="PS51747">
    <property type="entry name" value="CYT_DCMP_DEAMINASES_2"/>
    <property type="match status" value="1"/>
</dbReference>